<dbReference type="SUPFAM" id="SSF50494">
    <property type="entry name" value="Trypsin-like serine proteases"/>
    <property type="match status" value="1"/>
</dbReference>
<evidence type="ECO:0000313" key="2">
    <source>
        <dbReference type="Proteomes" id="UP000605676"/>
    </source>
</evidence>
<accession>A0ABS1HH93</accession>
<gene>
    <name evidence="1" type="ORF">JIV24_06545</name>
</gene>
<proteinExistence type="predicted"/>
<name>A0ABS1HH93_9BACT</name>
<dbReference type="Pfam" id="PF13365">
    <property type="entry name" value="Trypsin_2"/>
    <property type="match status" value="1"/>
</dbReference>
<organism evidence="1 2">
    <name type="scientific">Carboxylicivirga marina</name>
    <dbReference type="NCBI Taxonomy" id="2800988"/>
    <lineage>
        <taxon>Bacteria</taxon>
        <taxon>Pseudomonadati</taxon>
        <taxon>Bacteroidota</taxon>
        <taxon>Bacteroidia</taxon>
        <taxon>Marinilabiliales</taxon>
        <taxon>Marinilabiliaceae</taxon>
        <taxon>Carboxylicivirga</taxon>
    </lineage>
</organism>
<dbReference type="RefSeq" id="WP_200464225.1">
    <property type="nucleotide sequence ID" value="NZ_JAENRR010000011.1"/>
</dbReference>
<dbReference type="Proteomes" id="UP000605676">
    <property type="component" value="Unassembled WGS sequence"/>
</dbReference>
<dbReference type="InterPro" id="IPR009003">
    <property type="entry name" value="Peptidase_S1_PA"/>
</dbReference>
<evidence type="ECO:0000313" key="1">
    <source>
        <dbReference type="EMBL" id="MBK3516995.1"/>
    </source>
</evidence>
<dbReference type="EMBL" id="JAENRR010000011">
    <property type="protein sequence ID" value="MBK3516995.1"/>
    <property type="molecule type" value="Genomic_DNA"/>
</dbReference>
<reference evidence="1 2" key="1">
    <citation type="submission" date="2021-01" db="EMBL/GenBank/DDBJ databases">
        <title>Carboxyliciviraga sp.nov., isolated from coastal sediments.</title>
        <authorList>
            <person name="Lu D."/>
            <person name="Zhang T."/>
        </authorList>
    </citation>
    <scope>NUCLEOTIDE SEQUENCE [LARGE SCALE GENOMIC DNA]</scope>
    <source>
        <strain evidence="1 2">N1Y132</strain>
    </source>
</reference>
<keyword evidence="2" id="KW-1185">Reference proteome</keyword>
<sequence>MKPTLYLTCILLCYLYACNNYKTSGVEEVIEDIRYTKIFESKASDYYSKNGGTSSDTYKKQLLNEKCEVKLDSILHEANGSQNFYTTHKHQVLIYGKMYNCGNCPEWHISAATAFPISDDGICASNYHVFDSYNPDSSEDYETSFVMDLKKNIYPIVEVLAASKKDDLAIFRINCEPNTIKPLVLGNDLVNGGDVCLISHPDSRYYTFTQGILNRTYIKPKEGILRQSMSAAFARGSSGAPVLDSTGKVVGIVAGTSPVFRNGNPSEGHQMIVNEIVPVSRLRALIN</sequence>
<comment type="caution">
    <text evidence="1">The sequence shown here is derived from an EMBL/GenBank/DDBJ whole genome shotgun (WGS) entry which is preliminary data.</text>
</comment>
<dbReference type="Gene3D" id="2.40.10.120">
    <property type="match status" value="1"/>
</dbReference>
<protein>
    <submittedName>
        <fullName evidence="1">Trypsin-like peptidase domain-containing protein</fullName>
    </submittedName>
</protein>